<keyword evidence="3" id="KW-1185">Reference proteome</keyword>
<evidence type="ECO:0000256" key="1">
    <source>
        <dbReference type="SAM" id="Phobius"/>
    </source>
</evidence>
<evidence type="ECO:0000313" key="3">
    <source>
        <dbReference type="Proteomes" id="UP001519654"/>
    </source>
</evidence>
<reference evidence="2 3" key="1">
    <citation type="submission" date="2021-06" db="EMBL/GenBank/DDBJ databases">
        <title>Actinoplanes lichenicola sp. nov., and Actinoplanes ovalisporus sp. nov., isolated from lichen in Thailand.</title>
        <authorList>
            <person name="Saeng-In P."/>
            <person name="Kanchanasin P."/>
            <person name="Yuki M."/>
            <person name="Kudo T."/>
            <person name="Ohkuma M."/>
            <person name="Phongsopitanun W."/>
            <person name="Tanasupawat S."/>
        </authorList>
    </citation>
    <scope>NUCLEOTIDE SEQUENCE [LARGE SCALE GENOMIC DNA]</scope>
    <source>
        <strain evidence="2 3">NBRC 110975</strain>
    </source>
</reference>
<feature type="transmembrane region" description="Helical" evidence="1">
    <location>
        <begin position="12"/>
        <end position="38"/>
    </location>
</feature>
<dbReference type="Proteomes" id="UP001519654">
    <property type="component" value="Unassembled WGS sequence"/>
</dbReference>
<keyword evidence="1" id="KW-1133">Transmembrane helix</keyword>
<evidence type="ECO:0000313" key="2">
    <source>
        <dbReference type="EMBL" id="MBU2664326.1"/>
    </source>
</evidence>
<dbReference type="EMBL" id="JAHKKG010000004">
    <property type="protein sequence ID" value="MBU2664326.1"/>
    <property type="molecule type" value="Genomic_DNA"/>
</dbReference>
<organism evidence="2 3">
    <name type="scientific">Paractinoplanes bogorensis</name>
    <dbReference type="NCBI Taxonomy" id="1610840"/>
    <lineage>
        <taxon>Bacteria</taxon>
        <taxon>Bacillati</taxon>
        <taxon>Actinomycetota</taxon>
        <taxon>Actinomycetes</taxon>
        <taxon>Micromonosporales</taxon>
        <taxon>Micromonosporaceae</taxon>
        <taxon>Paractinoplanes</taxon>
    </lineage>
</organism>
<proteinExistence type="predicted"/>
<gene>
    <name evidence="2" type="ORF">KOI35_12555</name>
</gene>
<keyword evidence="1" id="KW-0812">Transmembrane</keyword>
<protein>
    <submittedName>
        <fullName evidence="2">Uncharacterized protein</fullName>
    </submittedName>
</protein>
<keyword evidence="1" id="KW-0472">Membrane</keyword>
<accession>A0ABS5YMP6</accession>
<comment type="caution">
    <text evidence="2">The sequence shown here is derived from an EMBL/GenBank/DDBJ whole genome shotgun (WGS) entry which is preliminary data.</text>
</comment>
<sequence length="350" mass="37956">MRTEVDSEFTGKFGLTVEIAMLLFVTVAASVGAGYQYWMASSSASSSYDGAIDVRLPVDSDETLPGPQRLDVEIGFDGIVRDSVDQLAAQNFLQVRIHSGSSSLAGREIVITLYGDTVITDARASTYTHAESAASAPIARSNTFDARSVNARQEIALRLPRGVFYPVDVVVSGEMRRPLGVVRGGLADVKFPACFADSSVRSCSVDGGDIEAGETLSYAWPRLAETSRLSWKFTPGDGIKLDLPGAHIRLGDNHSSRQRDGALFSSGALLGLAGAALLELLIRLVKVVEFVTGKRRGEIRRRTLKGVATWYEPTQDSQPEIISPVPDANPEIGQKWNEWKRLNADRRVGR</sequence>
<name>A0ABS5YMP6_9ACTN</name>
<dbReference type="RefSeq" id="WP_215786847.1">
    <property type="nucleotide sequence ID" value="NZ_JAHKKG010000004.1"/>
</dbReference>